<feature type="chain" id="PRO_5008889738" description="Translocon-associated protein subunit beta" evidence="2">
    <location>
        <begin position="22"/>
        <end position="162"/>
    </location>
</feature>
<dbReference type="InParanoid" id="A0A1C7NJN9"/>
<evidence type="ECO:0000313" key="4">
    <source>
        <dbReference type="Proteomes" id="UP000093000"/>
    </source>
</evidence>
<name>A0A1C7NJN9_9FUNG</name>
<keyword evidence="1" id="KW-0472">Membrane</keyword>
<keyword evidence="4" id="KW-1185">Reference proteome</keyword>
<organism evidence="3 4">
    <name type="scientific">Choanephora cucurbitarum</name>
    <dbReference type="NCBI Taxonomy" id="101091"/>
    <lineage>
        <taxon>Eukaryota</taxon>
        <taxon>Fungi</taxon>
        <taxon>Fungi incertae sedis</taxon>
        <taxon>Mucoromycota</taxon>
        <taxon>Mucoromycotina</taxon>
        <taxon>Mucoromycetes</taxon>
        <taxon>Mucorales</taxon>
        <taxon>Mucorineae</taxon>
        <taxon>Choanephoraceae</taxon>
        <taxon>Choanephoroideae</taxon>
        <taxon>Choanephora</taxon>
    </lineage>
</organism>
<dbReference type="EMBL" id="LUGH01000101">
    <property type="protein sequence ID" value="OBZ89327.1"/>
    <property type="molecule type" value="Genomic_DNA"/>
</dbReference>
<evidence type="ECO:0000313" key="3">
    <source>
        <dbReference type="EMBL" id="OBZ89327.1"/>
    </source>
</evidence>
<dbReference type="OrthoDB" id="2282137at2759"/>
<dbReference type="AlphaFoldDB" id="A0A1C7NJN9"/>
<keyword evidence="1" id="KW-0812">Transmembrane</keyword>
<feature type="transmembrane region" description="Helical" evidence="1">
    <location>
        <begin position="141"/>
        <end position="161"/>
    </location>
</feature>
<accession>A0A1C7NJN9</accession>
<comment type="caution">
    <text evidence="3">The sequence shown here is derived from an EMBL/GenBank/DDBJ whole genome shotgun (WGS) entry which is preliminary data.</text>
</comment>
<evidence type="ECO:0008006" key="5">
    <source>
        <dbReference type="Google" id="ProtNLM"/>
    </source>
</evidence>
<gene>
    <name evidence="3" type="ORF">A0J61_02612</name>
</gene>
<evidence type="ECO:0000256" key="2">
    <source>
        <dbReference type="SAM" id="SignalP"/>
    </source>
</evidence>
<evidence type="ECO:0000256" key="1">
    <source>
        <dbReference type="SAM" id="Phobius"/>
    </source>
</evidence>
<keyword evidence="2" id="KW-0732">Signal</keyword>
<proteinExistence type="predicted"/>
<keyword evidence="1" id="KW-1133">Transmembrane helix</keyword>
<sequence length="162" mass="17956">MMSKSLLAFFFTLLLLPYCFAQLGTQIYFPNSNDTVKPGQKIDIAYGYQNMGNGTYKVDIDVWQDSARSILAENIAQNVSVAPGNSTGTRLDFYLNNTYGWTVPHGLNSTVYLTVTTKADLASSLHLSMQSRGIMLHVNSAHITIPHFLWLFACIIALSIVI</sequence>
<feature type="signal peptide" evidence="2">
    <location>
        <begin position="1"/>
        <end position="21"/>
    </location>
</feature>
<dbReference type="Proteomes" id="UP000093000">
    <property type="component" value="Unassembled WGS sequence"/>
</dbReference>
<protein>
    <recommendedName>
        <fullName evidence="5">Translocon-associated protein subunit beta</fullName>
    </recommendedName>
</protein>
<reference evidence="3 4" key="1">
    <citation type="submission" date="2016-03" db="EMBL/GenBank/DDBJ databases">
        <title>Choanephora cucurbitarum.</title>
        <authorList>
            <person name="Min B."/>
            <person name="Park H."/>
            <person name="Park J.-H."/>
            <person name="Shin H.-D."/>
            <person name="Choi I.-G."/>
        </authorList>
    </citation>
    <scope>NUCLEOTIDE SEQUENCE [LARGE SCALE GENOMIC DNA]</scope>
    <source>
        <strain evidence="3 4">KUS-F28377</strain>
    </source>
</reference>